<dbReference type="PANTHER" id="PTHR33067:SF39">
    <property type="entry name" value="TRANSCRIPTION FACTOR INTERACTOR AND REGULATOR CCHC(ZN) FAMILY"/>
    <property type="match status" value="1"/>
</dbReference>
<feature type="non-terminal residue" evidence="1">
    <location>
        <position position="1"/>
    </location>
</feature>
<keyword evidence="1" id="KW-0548">Nucleotidyltransferase</keyword>
<dbReference type="Gene3D" id="2.40.70.10">
    <property type="entry name" value="Acid Proteases"/>
    <property type="match status" value="1"/>
</dbReference>
<comment type="caution">
    <text evidence="1">The sequence shown here is derived from an EMBL/GenBank/DDBJ whole genome shotgun (WGS) entry which is preliminary data.</text>
</comment>
<name>A0A699V4Z9_TANCI</name>
<sequence>PDGIARDVFVPVGKFTFPADFVVVDYERDPRVPLILGRQFLRTARALIDVLGEEMILRDGDESTTYSANSLLKEFAIELAIISYPPDYDDNRVCDIESDIREIEFLL</sequence>
<proteinExistence type="predicted"/>
<dbReference type="InterPro" id="IPR021109">
    <property type="entry name" value="Peptidase_aspartic_dom_sf"/>
</dbReference>
<accession>A0A699V4Z9</accession>
<organism evidence="1">
    <name type="scientific">Tanacetum cinerariifolium</name>
    <name type="common">Dalmatian daisy</name>
    <name type="synonym">Chrysanthemum cinerariifolium</name>
    <dbReference type="NCBI Taxonomy" id="118510"/>
    <lineage>
        <taxon>Eukaryota</taxon>
        <taxon>Viridiplantae</taxon>
        <taxon>Streptophyta</taxon>
        <taxon>Embryophyta</taxon>
        <taxon>Tracheophyta</taxon>
        <taxon>Spermatophyta</taxon>
        <taxon>Magnoliopsida</taxon>
        <taxon>eudicotyledons</taxon>
        <taxon>Gunneridae</taxon>
        <taxon>Pentapetalae</taxon>
        <taxon>asterids</taxon>
        <taxon>campanulids</taxon>
        <taxon>Asterales</taxon>
        <taxon>Asteraceae</taxon>
        <taxon>Asteroideae</taxon>
        <taxon>Anthemideae</taxon>
        <taxon>Anthemidinae</taxon>
        <taxon>Tanacetum</taxon>
    </lineage>
</organism>
<feature type="non-terminal residue" evidence="1">
    <location>
        <position position="107"/>
    </location>
</feature>
<dbReference type="EMBL" id="BKCJ011390009">
    <property type="protein sequence ID" value="GFD28931.1"/>
    <property type="molecule type" value="Genomic_DNA"/>
</dbReference>
<keyword evidence="1" id="KW-0808">Transferase</keyword>
<keyword evidence="1" id="KW-0695">RNA-directed DNA polymerase</keyword>
<gene>
    <name evidence="1" type="ORF">Tci_900900</name>
</gene>
<evidence type="ECO:0000313" key="1">
    <source>
        <dbReference type="EMBL" id="GFD28931.1"/>
    </source>
</evidence>
<dbReference type="GO" id="GO:0003964">
    <property type="term" value="F:RNA-directed DNA polymerase activity"/>
    <property type="evidence" value="ECO:0007669"/>
    <property type="project" value="UniProtKB-KW"/>
</dbReference>
<dbReference type="AlphaFoldDB" id="A0A699V4Z9"/>
<reference evidence="1" key="1">
    <citation type="journal article" date="2019" name="Sci. Rep.">
        <title>Draft genome of Tanacetum cinerariifolium, the natural source of mosquito coil.</title>
        <authorList>
            <person name="Yamashiro T."/>
            <person name="Shiraishi A."/>
            <person name="Satake H."/>
            <person name="Nakayama K."/>
        </authorList>
    </citation>
    <scope>NUCLEOTIDE SEQUENCE</scope>
</reference>
<protein>
    <submittedName>
        <fullName evidence="1">Reverse transcriptase domain-containing protein</fullName>
    </submittedName>
</protein>
<dbReference type="PANTHER" id="PTHR33067">
    <property type="entry name" value="RNA-DIRECTED DNA POLYMERASE-RELATED"/>
    <property type="match status" value="1"/>
</dbReference>